<reference evidence="2 3" key="1">
    <citation type="submission" date="2019-11" db="EMBL/GenBank/DDBJ databases">
        <title>Agromyces kandeliae sp. nov., isolated from mangrove soil.</title>
        <authorList>
            <person name="Wang R."/>
        </authorList>
    </citation>
    <scope>NUCLEOTIDE SEQUENCE [LARGE SCALE GENOMIC DNA]</scope>
    <source>
        <strain evidence="2 3">JCM 11433</strain>
    </source>
</reference>
<keyword evidence="3" id="KW-1185">Reference proteome</keyword>
<evidence type="ECO:0000256" key="1">
    <source>
        <dbReference type="SAM" id="MobiDB-lite"/>
    </source>
</evidence>
<evidence type="ECO:0000313" key="2">
    <source>
        <dbReference type="EMBL" id="MTH69709.1"/>
    </source>
</evidence>
<dbReference type="PANTHER" id="PTHR41913">
    <property type="entry name" value="DUF1684 DOMAIN-CONTAINING PROTEIN"/>
    <property type="match status" value="1"/>
</dbReference>
<accession>A0A6I3M8A4</accession>
<dbReference type="EMBL" id="WMLB01000034">
    <property type="protein sequence ID" value="MTH69709.1"/>
    <property type="molecule type" value="Genomic_DNA"/>
</dbReference>
<dbReference type="PANTHER" id="PTHR41913:SF1">
    <property type="entry name" value="DUF1684 DOMAIN-CONTAINING PROTEIN"/>
    <property type="match status" value="1"/>
</dbReference>
<dbReference type="Proteomes" id="UP000433071">
    <property type="component" value="Unassembled WGS sequence"/>
</dbReference>
<sequence>MDVLAVPRAAAAAARADLGVRPAGDGGRRAGRSGPNRARRGRFDPEHRIVTASLGALQLADWRRHVFALYAGVRHLSVHDPAQGHELWRSGRDELFAGHPQSPLLPDDRARFTGLEIAPYDPDWRFELEVRRPDEPQRMVVDSSSDGKIPFSLVGTVRLPYLGTLDVWRLTAYGGGLFLPVKDGLAGAPGGTYGGGRYLLDTIKGADLGSGGNDDSLVIDLNFAYNPSCAYDPSWSCPLAPPGNTLREPIPVGERMPR</sequence>
<feature type="region of interest" description="Disordered" evidence="1">
    <location>
        <begin position="20"/>
        <end position="43"/>
    </location>
</feature>
<evidence type="ECO:0000313" key="3">
    <source>
        <dbReference type="Proteomes" id="UP000433071"/>
    </source>
</evidence>
<dbReference type="Pfam" id="PF07920">
    <property type="entry name" value="DUF1684"/>
    <property type="match status" value="1"/>
</dbReference>
<dbReference type="OrthoDB" id="5493262at2"/>
<dbReference type="InterPro" id="IPR012467">
    <property type="entry name" value="DUF1684"/>
</dbReference>
<comment type="caution">
    <text evidence="2">The sequence shown here is derived from an EMBL/GenBank/DDBJ whole genome shotgun (WGS) entry which is preliminary data.</text>
</comment>
<gene>
    <name evidence="2" type="ORF">GJ743_15165</name>
</gene>
<proteinExistence type="predicted"/>
<organism evidence="2 3">
    <name type="scientific">Agromyces bracchium</name>
    <dbReference type="NCBI Taxonomy" id="88376"/>
    <lineage>
        <taxon>Bacteria</taxon>
        <taxon>Bacillati</taxon>
        <taxon>Actinomycetota</taxon>
        <taxon>Actinomycetes</taxon>
        <taxon>Micrococcales</taxon>
        <taxon>Microbacteriaceae</taxon>
        <taxon>Agromyces</taxon>
    </lineage>
</organism>
<name>A0A6I3M8A4_9MICO</name>
<dbReference type="Gene3D" id="6.10.250.1680">
    <property type="match status" value="1"/>
</dbReference>
<protein>
    <submittedName>
        <fullName evidence="2">DUF1684 domain-containing protein</fullName>
    </submittedName>
</protein>
<dbReference type="AlphaFoldDB" id="A0A6I3M8A4"/>